<protein>
    <submittedName>
        <fullName evidence="1">Uncharacterized protein</fullName>
    </submittedName>
</protein>
<name>A0ACB8XVU3_ARCLA</name>
<evidence type="ECO:0000313" key="1">
    <source>
        <dbReference type="EMBL" id="KAI3673113.1"/>
    </source>
</evidence>
<keyword evidence="2" id="KW-1185">Reference proteome</keyword>
<organism evidence="1 2">
    <name type="scientific">Arctium lappa</name>
    <name type="common">Greater burdock</name>
    <name type="synonym">Lappa major</name>
    <dbReference type="NCBI Taxonomy" id="4217"/>
    <lineage>
        <taxon>Eukaryota</taxon>
        <taxon>Viridiplantae</taxon>
        <taxon>Streptophyta</taxon>
        <taxon>Embryophyta</taxon>
        <taxon>Tracheophyta</taxon>
        <taxon>Spermatophyta</taxon>
        <taxon>Magnoliopsida</taxon>
        <taxon>eudicotyledons</taxon>
        <taxon>Gunneridae</taxon>
        <taxon>Pentapetalae</taxon>
        <taxon>asterids</taxon>
        <taxon>campanulids</taxon>
        <taxon>Asterales</taxon>
        <taxon>Asteraceae</taxon>
        <taxon>Carduoideae</taxon>
        <taxon>Cardueae</taxon>
        <taxon>Arctiinae</taxon>
        <taxon>Arctium</taxon>
    </lineage>
</organism>
<proteinExistence type="predicted"/>
<accession>A0ACB8XVU3</accession>
<comment type="caution">
    <text evidence="1">The sequence shown here is derived from an EMBL/GenBank/DDBJ whole genome shotgun (WGS) entry which is preliminary data.</text>
</comment>
<reference evidence="2" key="1">
    <citation type="journal article" date="2022" name="Mol. Ecol. Resour.">
        <title>The genomes of chicory, endive, great burdock and yacon provide insights into Asteraceae palaeo-polyploidization history and plant inulin production.</title>
        <authorList>
            <person name="Fan W."/>
            <person name="Wang S."/>
            <person name="Wang H."/>
            <person name="Wang A."/>
            <person name="Jiang F."/>
            <person name="Liu H."/>
            <person name="Zhao H."/>
            <person name="Xu D."/>
            <person name="Zhang Y."/>
        </authorList>
    </citation>
    <scope>NUCLEOTIDE SEQUENCE [LARGE SCALE GENOMIC DNA]</scope>
    <source>
        <strain evidence="2">cv. Niubang</strain>
    </source>
</reference>
<dbReference type="Proteomes" id="UP001055879">
    <property type="component" value="Linkage Group LG15"/>
</dbReference>
<sequence>MIRLPGGRKRSERLMKIHSFSNFTNTADNPLDEDGNEITAKKEPPAADETKPTYYAFIKELYFFQSGEIRLLKTGCY</sequence>
<reference evidence="1 2" key="2">
    <citation type="journal article" date="2022" name="Mol. Ecol. Resour.">
        <title>The genomes of chicory, endive, great burdock and yacon provide insights into Asteraceae paleo-polyploidization history and plant inulin production.</title>
        <authorList>
            <person name="Fan W."/>
            <person name="Wang S."/>
            <person name="Wang H."/>
            <person name="Wang A."/>
            <person name="Jiang F."/>
            <person name="Liu H."/>
            <person name="Zhao H."/>
            <person name="Xu D."/>
            <person name="Zhang Y."/>
        </authorList>
    </citation>
    <scope>NUCLEOTIDE SEQUENCE [LARGE SCALE GENOMIC DNA]</scope>
    <source>
        <strain evidence="2">cv. Niubang</strain>
    </source>
</reference>
<gene>
    <name evidence="1" type="ORF">L6452_39227</name>
</gene>
<dbReference type="EMBL" id="CM042061">
    <property type="protein sequence ID" value="KAI3673113.1"/>
    <property type="molecule type" value="Genomic_DNA"/>
</dbReference>
<evidence type="ECO:0000313" key="2">
    <source>
        <dbReference type="Proteomes" id="UP001055879"/>
    </source>
</evidence>